<dbReference type="Pfam" id="PF01805">
    <property type="entry name" value="Surp"/>
    <property type="match status" value="1"/>
</dbReference>
<sequence length="1023" mass="117261">MFAMVGPPRLWSRGCKENNRSRCDPGDRPRLACAFVLGWDYTMPAAYVIGRLVQMKKEDEEAELTKAYEQFRETFEEGGTVAGGKSFVRGAVVNANRVVQESNGDNPLYKPKVELTKKPLMGSSFEQAKKLAEEKARKMMEEARKTNPVITQRPPRPGRTQQKSRTSNLEAFKEELKNLQEQRQQRRTLRSQMEQMGVEKEALDRIAPLIDNPYLHGSGEYDNDPNTTNIYLSNLALEIKVEDLYDTFGTFGPLASAKILYPRDDDRKRERLCGFVAFMSRKDTDRAMAAMQGKMIKGCPLRLSLAKPVNIPPQPIYVPPALMELAMPDPPTGLPFNAKPRKEDLDALLEKCPLPRLGGILPEPGRGREEYDKMIRNAVVRVVVPTERSLLLVIHRVIEFIVREGPLFEAMLMSRERQNPVYRFLFDNHHPAHVYYRWKLYSILQGDSPHSWRMKRFRLFDEGSWWEPPPPNVVGEMPECLYHTAYTGPEGPAKETEKSRKRRYSSSEDEDDDRKAEVKAKWRGVLSTSERDELEDILRELVPEKTSVADAMVWCADHASCAKEISQCLLESLALSETPLHKKIARLYLIADILANCAARVRDVFYYRQYIGDLMPDIFKELNKTYEAIEGRLKAEQFKQRVMLCFRTWEDNSLYPTDFLIQLQNIFLGLAPKEEIPSEEDIDGAPIDDELEGKGLKKESIFDDDEEDIDGAPIEEEPTNQSPPKKKTAAFKTSHWSTVDPSVVAAQAVTTSKWELIENGKDDESPSPSPRRVEKEEEEDVDGEPMEGTNQGSEDGECPDDDDDDDKVDSRDSSAFASRSSSSSRLDEQRRKILREIEVKVVKLQDELEAEKCDDVATQVQNYRASLLKRMEEKLDALGGGAKGKKKKDKQRKRSRSRKRDEKKEEKVSRERDRERSRGGDSERRSRDRDRGRDTPRAKERERGREKGRDRDRSRSRSGSKSSAVHEGTAGHKFHLLAATRGADEVRRRMYPSWMCWEGLLAVSRLPRCWRRSVEPWVVDAEF</sequence>
<accession>A0A183UF27</accession>
<dbReference type="SMART" id="SM00648">
    <property type="entry name" value="SWAP"/>
    <property type="match status" value="1"/>
</dbReference>
<keyword evidence="8" id="KW-1185">Reference proteome</keyword>
<feature type="compositionally biased region" description="Acidic residues" evidence="3">
    <location>
        <begin position="678"/>
        <end position="691"/>
    </location>
</feature>
<feature type="compositionally biased region" description="Acidic residues" evidence="3">
    <location>
        <begin position="776"/>
        <end position="785"/>
    </location>
</feature>
<proteinExistence type="predicted"/>
<feature type="compositionally biased region" description="Basic and acidic residues" evidence="3">
    <location>
        <begin position="755"/>
        <end position="764"/>
    </location>
</feature>
<evidence type="ECO:0000256" key="2">
    <source>
        <dbReference type="PROSITE-ProRule" id="PRU00176"/>
    </source>
</evidence>
<dbReference type="InterPro" id="IPR000504">
    <property type="entry name" value="RRM_dom"/>
</dbReference>
<evidence type="ECO:0000259" key="4">
    <source>
        <dbReference type="PROSITE" id="PS50102"/>
    </source>
</evidence>
<evidence type="ECO:0000259" key="6">
    <source>
        <dbReference type="PROSITE" id="PS51391"/>
    </source>
</evidence>
<feature type="compositionally biased region" description="Low complexity" evidence="3">
    <location>
        <begin position="813"/>
        <end position="824"/>
    </location>
</feature>
<dbReference type="Pfam" id="PF08312">
    <property type="entry name" value="cwf21"/>
    <property type="match status" value="1"/>
</dbReference>
<dbReference type="SMART" id="SM00582">
    <property type="entry name" value="RPR"/>
    <property type="match status" value="1"/>
</dbReference>
<dbReference type="SUPFAM" id="SSF109905">
    <property type="entry name" value="Surp module (SWAP domain)"/>
    <property type="match status" value="1"/>
</dbReference>
<feature type="compositionally biased region" description="Basic and acidic residues" evidence="3">
    <location>
        <begin position="899"/>
        <end position="955"/>
    </location>
</feature>
<dbReference type="InterPro" id="IPR012677">
    <property type="entry name" value="Nucleotide-bd_a/b_plait_sf"/>
</dbReference>
<evidence type="ECO:0000313" key="7">
    <source>
        <dbReference type="EMBL" id="VDM38418.1"/>
    </source>
</evidence>
<feature type="region of interest" description="Disordered" evidence="3">
    <location>
        <begin position="485"/>
        <end position="512"/>
    </location>
</feature>
<dbReference type="Gene3D" id="1.10.10.790">
    <property type="entry name" value="Surp module"/>
    <property type="match status" value="1"/>
</dbReference>
<protein>
    <submittedName>
        <fullName evidence="9">U2 snRNP-associated SURP motif-containing protein</fullName>
    </submittedName>
</protein>
<dbReference type="InterPro" id="IPR035979">
    <property type="entry name" value="RBD_domain_sf"/>
</dbReference>
<feature type="compositionally biased region" description="Basic and acidic residues" evidence="3">
    <location>
        <begin position="692"/>
        <end position="701"/>
    </location>
</feature>
<feature type="region of interest" description="Disordered" evidence="3">
    <location>
        <begin position="875"/>
        <end position="969"/>
    </location>
</feature>
<feature type="region of interest" description="Disordered" evidence="3">
    <location>
        <begin position="751"/>
        <end position="830"/>
    </location>
</feature>
<dbReference type="Gene3D" id="1.25.40.90">
    <property type="match status" value="1"/>
</dbReference>
<organism evidence="8 9">
    <name type="scientific">Toxocara canis</name>
    <name type="common">Canine roundworm</name>
    <dbReference type="NCBI Taxonomy" id="6265"/>
    <lineage>
        <taxon>Eukaryota</taxon>
        <taxon>Metazoa</taxon>
        <taxon>Ecdysozoa</taxon>
        <taxon>Nematoda</taxon>
        <taxon>Chromadorea</taxon>
        <taxon>Rhabditida</taxon>
        <taxon>Spirurina</taxon>
        <taxon>Ascaridomorpha</taxon>
        <taxon>Ascaridoidea</taxon>
        <taxon>Toxocaridae</taxon>
        <taxon>Toxocara</taxon>
    </lineage>
</organism>
<dbReference type="Pfam" id="PF04818">
    <property type="entry name" value="CID"/>
    <property type="match status" value="1"/>
</dbReference>
<reference evidence="7 8" key="2">
    <citation type="submission" date="2018-11" db="EMBL/GenBank/DDBJ databases">
        <authorList>
            <consortium name="Pathogen Informatics"/>
        </authorList>
    </citation>
    <scope>NUCLEOTIDE SEQUENCE [LARGE SCALE GENOMIC DNA]</scope>
</reference>
<dbReference type="GO" id="GO:0005634">
    <property type="term" value="C:nucleus"/>
    <property type="evidence" value="ECO:0007669"/>
    <property type="project" value="TreeGrafter"/>
</dbReference>
<evidence type="ECO:0000256" key="3">
    <source>
        <dbReference type="SAM" id="MobiDB-lite"/>
    </source>
</evidence>
<dbReference type="SUPFAM" id="SSF48464">
    <property type="entry name" value="ENTH/VHS domain"/>
    <property type="match status" value="1"/>
</dbReference>
<keyword evidence="1 2" id="KW-0694">RNA-binding</keyword>
<dbReference type="Pfam" id="PF00076">
    <property type="entry name" value="RRM_1"/>
    <property type="match status" value="1"/>
</dbReference>
<feature type="domain" description="RRM" evidence="4">
    <location>
        <begin position="228"/>
        <end position="308"/>
    </location>
</feature>
<feature type="compositionally biased region" description="Acidic residues" evidence="3">
    <location>
        <begin position="702"/>
        <end position="718"/>
    </location>
</feature>
<dbReference type="Gene3D" id="3.30.70.330">
    <property type="match status" value="1"/>
</dbReference>
<dbReference type="PROSITE" id="PS50128">
    <property type="entry name" value="SURP"/>
    <property type="match status" value="1"/>
</dbReference>
<dbReference type="Proteomes" id="UP000050794">
    <property type="component" value="Unassembled WGS sequence"/>
</dbReference>
<feature type="domain" description="SURP motif" evidence="5">
    <location>
        <begin position="393"/>
        <end position="436"/>
    </location>
</feature>
<dbReference type="PANTHER" id="PTHR23140:SF0">
    <property type="entry name" value="U2 SNRNP-ASSOCIATED SURP MOTIF-CONTAINING PROTEIN"/>
    <property type="match status" value="1"/>
</dbReference>
<dbReference type="InterPro" id="IPR051485">
    <property type="entry name" value="SR-CTD_assoc_factor"/>
</dbReference>
<feature type="domain" description="CID" evidence="6">
    <location>
        <begin position="526"/>
        <end position="671"/>
    </location>
</feature>
<feature type="region of interest" description="Disordered" evidence="3">
    <location>
        <begin position="142"/>
        <end position="167"/>
    </location>
</feature>
<feature type="compositionally biased region" description="Basic residues" evidence="3">
    <location>
        <begin position="883"/>
        <end position="898"/>
    </location>
</feature>
<dbReference type="InterPro" id="IPR013170">
    <property type="entry name" value="mRNA_splic_Cwf21_dom"/>
</dbReference>
<dbReference type="AlphaFoldDB" id="A0A183UF27"/>
<dbReference type="SMART" id="SM00360">
    <property type="entry name" value="RRM"/>
    <property type="match status" value="1"/>
</dbReference>
<dbReference type="SUPFAM" id="SSF54928">
    <property type="entry name" value="RNA-binding domain, RBD"/>
    <property type="match status" value="1"/>
</dbReference>
<dbReference type="InterPro" id="IPR035967">
    <property type="entry name" value="SWAP/Surp_sf"/>
</dbReference>
<dbReference type="InterPro" id="IPR008942">
    <property type="entry name" value="ENTH_VHS"/>
</dbReference>
<dbReference type="InterPro" id="IPR006569">
    <property type="entry name" value="CID_dom"/>
</dbReference>
<dbReference type="GO" id="GO:0003723">
    <property type="term" value="F:RNA binding"/>
    <property type="evidence" value="ECO:0007669"/>
    <property type="project" value="UniProtKB-UniRule"/>
</dbReference>
<evidence type="ECO:0000256" key="1">
    <source>
        <dbReference type="ARBA" id="ARBA00022884"/>
    </source>
</evidence>
<dbReference type="InterPro" id="IPR000061">
    <property type="entry name" value="Surp"/>
</dbReference>
<feature type="region of interest" description="Disordered" evidence="3">
    <location>
        <begin position="678"/>
        <end position="734"/>
    </location>
</feature>
<dbReference type="PROSITE" id="PS50102">
    <property type="entry name" value="RRM"/>
    <property type="match status" value="1"/>
</dbReference>
<reference evidence="9" key="1">
    <citation type="submission" date="2016-06" db="UniProtKB">
        <authorList>
            <consortium name="WormBaseParasite"/>
        </authorList>
    </citation>
    <scope>IDENTIFICATION</scope>
</reference>
<dbReference type="CDD" id="cd21370">
    <property type="entry name" value="cwf21_SR140"/>
    <property type="match status" value="1"/>
</dbReference>
<evidence type="ECO:0000313" key="9">
    <source>
        <dbReference type="WBParaSite" id="TCNE_0000709701-mRNA-1"/>
    </source>
</evidence>
<evidence type="ECO:0000313" key="8">
    <source>
        <dbReference type="Proteomes" id="UP000050794"/>
    </source>
</evidence>
<feature type="compositionally biased region" description="Acidic residues" evidence="3">
    <location>
        <begin position="794"/>
        <end position="807"/>
    </location>
</feature>
<dbReference type="EMBL" id="UYWY01019613">
    <property type="protein sequence ID" value="VDM38418.1"/>
    <property type="molecule type" value="Genomic_DNA"/>
</dbReference>
<dbReference type="WBParaSite" id="TCNE_0000709701-mRNA-1">
    <property type="protein sequence ID" value="TCNE_0000709701-mRNA-1"/>
    <property type="gene ID" value="TCNE_0000709701"/>
</dbReference>
<name>A0A183UF27_TOXCA</name>
<dbReference type="Gene3D" id="6.10.140.420">
    <property type="match status" value="1"/>
</dbReference>
<gene>
    <name evidence="7" type="ORF">TCNE_LOCUS7097</name>
</gene>
<dbReference type="PROSITE" id="PS51391">
    <property type="entry name" value="CID"/>
    <property type="match status" value="1"/>
</dbReference>
<dbReference type="GO" id="GO:0006396">
    <property type="term" value="P:RNA processing"/>
    <property type="evidence" value="ECO:0007669"/>
    <property type="project" value="InterPro"/>
</dbReference>
<evidence type="ECO:0000259" key="5">
    <source>
        <dbReference type="PROSITE" id="PS50128"/>
    </source>
</evidence>
<dbReference type="InterPro" id="IPR047488">
    <property type="entry name" value="SR140_cwf21"/>
</dbReference>
<dbReference type="PANTHER" id="PTHR23140">
    <property type="entry name" value="RNA PROCESSING PROTEIN LD23810P"/>
    <property type="match status" value="1"/>
</dbReference>
<dbReference type="SMART" id="SM01115">
    <property type="entry name" value="cwf21"/>
    <property type="match status" value="1"/>
</dbReference>